<name>A0A388KRZ4_CHABU</name>
<accession>A0A388KRZ4</accession>
<dbReference type="Gramene" id="GBG72768">
    <property type="protein sequence ID" value="GBG72768"/>
    <property type="gene ID" value="CBR_g12336"/>
</dbReference>
<keyword evidence="2" id="KW-1185">Reference proteome</keyword>
<reference evidence="1 2" key="1">
    <citation type="journal article" date="2018" name="Cell">
        <title>The Chara Genome: Secondary Complexity and Implications for Plant Terrestrialization.</title>
        <authorList>
            <person name="Nishiyama T."/>
            <person name="Sakayama H."/>
            <person name="Vries J.D."/>
            <person name="Buschmann H."/>
            <person name="Saint-Marcoux D."/>
            <person name="Ullrich K.K."/>
            <person name="Haas F.B."/>
            <person name="Vanderstraeten L."/>
            <person name="Becker D."/>
            <person name="Lang D."/>
            <person name="Vosolsobe S."/>
            <person name="Rombauts S."/>
            <person name="Wilhelmsson P.K.I."/>
            <person name="Janitza P."/>
            <person name="Kern R."/>
            <person name="Heyl A."/>
            <person name="Rumpler F."/>
            <person name="Villalobos L.I.A.C."/>
            <person name="Clay J.M."/>
            <person name="Skokan R."/>
            <person name="Toyoda A."/>
            <person name="Suzuki Y."/>
            <person name="Kagoshima H."/>
            <person name="Schijlen E."/>
            <person name="Tajeshwar N."/>
            <person name="Catarino B."/>
            <person name="Hetherington A.J."/>
            <person name="Saltykova A."/>
            <person name="Bonnot C."/>
            <person name="Breuninger H."/>
            <person name="Symeonidi A."/>
            <person name="Radhakrishnan G.V."/>
            <person name="Van Nieuwerburgh F."/>
            <person name="Deforce D."/>
            <person name="Chang C."/>
            <person name="Karol K.G."/>
            <person name="Hedrich R."/>
            <person name="Ulvskov P."/>
            <person name="Glockner G."/>
            <person name="Delwiche C.F."/>
            <person name="Petrasek J."/>
            <person name="Van de Peer Y."/>
            <person name="Friml J."/>
            <person name="Beilby M."/>
            <person name="Dolan L."/>
            <person name="Kohara Y."/>
            <person name="Sugano S."/>
            <person name="Fujiyama A."/>
            <person name="Delaux P.-M."/>
            <person name="Quint M."/>
            <person name="TheiBen G."/>
            <person name="Hagemann M."/>
            <person name="Harholt J."/>
            <person name="Dunand C."/>
            <person name="Zachgo S."/>
            <person name="Langdale J."/>
            <person name="Maumus F."/>
            <person name="Straeten D.V.D."/>
            <person name="Gould S.B."/>
            <person name="Rensing S.A."/>
        </authorList>
    </citation>
    <scope>NUCLEOTIDE SEQUENCE [LARGE SCALE GENOMIC DNA]</scope>
    <source>
        <strain evidence="1 2">S276</strain>
    </source>
</reference>
<dbReference type="Proteomes" id="UP000265515">
    <property type="component" value="Unassembled WGS sequence"/>
</dbReference>
<evidence type="ECO:0000313" key="1">
    <source>
        <dbReference type="EMBL" id="GBG72768.1"/>
    </source>
</evidence>
<dbReference type="EMBL" id="BFEA01000171">
    <property type="protein sequence ID" value="GBG72768.1"/>
    <property type="molecule type" value="Genomic_DNA"/>
</dbReference>
<organism evidence="1 2">
    <name type="scientific">Chara braunii</name>
    <name type="common">Braun's stonewort</name>
    <dbReference type="NCBI Taxonomy" id="69332"/>
    <lineage>
        <taxon>Eukaryota</taxon>
        <taxon>Viridiplantae</taxon>
        <taxon>Streptophyta</taxon>
        <taxon>Charophyceae</taxon>
        <taxon>Charales</taxon>
        <taxon>Characeae</taxon>
        <taxon>Chara</taxon>
    </lineage>
</organism>
<protein>
    <submittedName>
        <fullName evidence="1">Uncharacterized protein</fullName>
    </submittedName>
</protein>
<sequence>MVPGLGLWDKQGRRFRLRGKHGPWLWALGTDDPWVWLWDNRVPGFGFSGQDRPWVWALGQDDPGAS</sequence>
<comment type="caution">
    <text evidence="1">The sequence shown here is derived from an EMBL/GenBank/DDBJ whole genome shotgun (WGS) entry which is preliminary data.</text>
</comment>
<evidence type="ECO:0000313" key="2">
    <source>
        <dbReference type="Proteomes" id="UP000265515"/>
    </source>
</evidence>
<gene>
    <name evidence="1" type="ORF">CBR_g12336</name>
</gene>
<dbReference type="AlphaFoldDB" id="A0A388KRZ4"/>
<proteinExistence type="predicted"/>